<dbReference type="STRING" id="1064535.MELS_1290"/>
<evidence type="ECO:0000313" key="2">
    <source>
        <dbReference type="EMBL" id="CCC73511.1"/>
    </source>
</evidence>
<evidence type="ECO:0000313" key="3">
    <source>
        <dbReference type="Proteomes" id="UP000010111"/>
    </source>
</evidence>
<feature type="chain" id="PRO_5003411098" evidence="1">
    <location>
        <begin position="24"/>
        <end position="242"/>
    </location>
</feature>
<sequence length="242" mass="27945">MLKKWISTGIFLLCLMYSPVSFAYVDDAGVMNQFDYDNATPLWDYINANGYRFYGHDAMNDQYIKTDNSMFITISRGGFLGDFYSYPAGTLTQLIFLKPGPMTDKGIQVGDKAEKVIKVYGQAYPADRKDVYSHDPDTGFWVQGTRNYKTNYGDQQKFHYMVLTYYDRQGHHLHFLADKHSERIKAIIYWKGWPNLGESTYAQGIMNELSDLGLTRFVLESEMKEHPLKSGWRAITDAWHGI</sequence>
<dbReference type="KEGG" id="med:MELS_1290"/>
<dbReference type="Proteomes" id="UP000010111">
    <property type="component" value="Chromosome"/>
</dbReference>
<organism evidence="2 3">
    <name type="scientific">Megasphaera elsdenii DSM 20460</name>
    <dbReference type="NCBI Taxonomy" id="1064535"/>
    <lineage>
        <taxon>Bacteria</taxon>
        <taxon>Bacillati</taxon>
        <taxon>Bacillota</taxon>
        <taxon>Negativicutes</taxon>
        <taxon>Veillonellales</taxon>
        <taxon>Veillonellaceae</taxon>
        <taxon>Megasphaera</taxon>
    </lineage>
</organism>
<feature type="signal peptide" evidence="1">
    <location>
        <begin position="1"/>
        <end position="23"/>
    </location>
</feature>
<proteinExistence type="predicted"/>
<name>G0VPY3_MEGEL</name>
<accession>G0VPY3</accession>
<gene>
    <name evidence="2" type="ORF">MELS_1290</name>
</gene>
<reference evidence="2 3" key="1">
    <citation type="journal article" date="2011" name="J. Bacteriol.">
        <title>Genome Sequence of the Ruminal Bacterium Megasphaera elsdenii.</title>
        <authorList>
            <person name="Marx H."/>
            <person name="Graf A.B."/>
            <person name="Tatto N."/>
            <person name="Thallinger G.G."/>
            <person name="Mattanovich D."/>
            <person name="Sauer M."/>
        </authorList>
    </citation>
    <scope>NUCLEOTIDE SEQUENCE [LARGE SCALE GENOMIC DNA]</scope>
    <source>
        <strain evidence="2 3">DSM 20460</strain>
    </source>
</reference>
<dbReference type="HOGENOM" id="CLU_1146131_0_0_9"/>
<dbReference type="AlphaFoldDB" id="G0VPY3"/>
<dbReference type="EMBL" id="HE576794">
    <property type="protein sequence ID" value="CCC73511.1"/>
    <property type="molecule type" value="Genomic_DNA"/>
</dbReference>
<keyword evidence="3" id="KW-1185">Reference proteome</keyword>
<keyword evidence="1" id="KW-0732">Signal</keyword>
<evidence type="ECO:0000256" key="1">
    <source>
        <dbReference type="SAM" id="SignalP"/>
    </source>
</evidence>
<protein>
    <submittedName>
        <fullName evidence="2">Uncharacterized protein</fullName>
    </submittedName>
</protein>